<dbReference type="RefSeq" id="XP_013891677.1">
    <property type="nucleotide sequence ID" value="XM_014036223.1"/>
</dbReference>
<dbReference type="OrthoDB" id="530519at2759"/>
<organism evidence="2 3">
    <name type="scientific">Monoraphidium neglectum</name>
    <dbReference type="NCBI Taxonomy" id="145388"/>
    <lineage>
        <taxon>Eukaryota</taxon>
        <taxon>Viridiplantae</taxon>
        <taxon>Chlorophyta</taxon>
        <taxon>core chlorophytes</taxon>
        <taxon>Chlorophyceae</taxon>
        <taxon>CS clade</taxon>
        <taxon>Sphaeropleales</taxon>
        <taxon>Selenastraceae</taxon>
        <taxon>Monoraphidium</taxon>
    </lineage>
</organism>
<dbReference type="STRING" id="145388.A0A0D2IXN4"/>
<keyword evidence="3" id="KW-1185">Reference proteome</keyword>
<protein>
    <recommendedName>
        <fullName evidence="1">Protein kinase domain-containing protein</fullName>
    </recommendedName>
</protein>
<evidence type="ECO:0000313" key="2">
    <source>
        <dbReference type="EMBL" id="KIY92657.1"/>
    </source>
</evidence>
<dbReference type="InterPro" id="IPR008271">
    <property type="entry name" value="Ser/Thr_kinase_AS"/>
</dbReference>
<proteinExistence type="predicted"/>
<dbReference type="InterPro" id="IPR000719">
    <property type="entry name" value="Prot_kinase_dom"/>
</dbReference>
<reference evidence="2 3" key="1">
    <citation type="journal article" date="2013" name="BMC Genomics">
        <title>Reconstruction of the lipid metabolism for the microalga Monoraphidium neglectum from its genome sequence reveals characteristics suitable for biofuel production.</title>
        <authorList>
            <person name="Bogen C."/>
            <person name="Al-Dilaimi A."/>
            <person name="Albersmeier A."/>
            <person name="Wichmann J."/>
            <person name="Grundmann M."/>
            <person name="Rupp O."/>
            <person name="Lauersen K.J."/>
            <person name="Blifernez-Klassen O."/>
            <person name="Kalinowski J."/>
            <person name="Goesmann A."/>
            <person name="Mussgnug J.H."/>
            <person name="Kruse O."/>
        </authorList>
    </citation>
    <scope>NUCLEOTIDE SEQUENCE [LARGE SCALE GENOMIC DNA]</scope>
    <source>
        <strain evidence="2 3">SAG 48.87</strain>
    </source>
</reference>
<dbReference type="GO" id="GO:0004674">
    <property type="term" value="F:protein serine/threonine kinase activity"/>
    <property type="evidence" value="ECO:0007669"/>
    <property type="project" value="TreeGrafter"/>
</dbReference>
<accession>A0A0D2IXN4</accession>
<dbReference type="GO" id="GO:0005524">
    <property type="term" value="F:ATP binding"/>
    <property type="evidence" value="ECO:0007669"/>
    <property type="project" value="InterPro"/>
</dbReference>
<evidence type="ECO:0000313" key="3">
    <source>
        <dbReference type="Proteomes" id="UP000054498"/>
    </source>
</evidence>
<dbReference type="InterPro" id="IPR011009">
    <property type="entry name" value="Kinase-like_dom_sf"/>
</dbReference>
<dbReference type="PANTHER" id="PTHR44329">
    <property type="entry name" value="SERINE/THREONINE-PROTEIN KINASE TNNI3K-RELATED"/>
    <property type="match status" value="1"/>
</dbReference>
<dbReference type="Gene3D" id="1.10.510.10">
    <property type="entry name" value="Transferase(Phosphotransferase) domain 1"/>
    <property type="match status" value="1"/>
</dbReference>
<dbReference type="Pfam" id="PF00069">
    <property type="entry name" value="Pkinase"/>
    <property type="match status" value="1"/>
</dbReference>
<sequence>MMSGAEKREQMAIMEAAISSAMNHPNIVQSGDQPVPAPPEEGLFQCGDRIHNFEVSLVMEFCELGTLRDALDGGAYRDESGFVNYAAILDTAADVARALLHLHKQQVMHSDLKARNVLLKADGKSGRGAVAKATVG</sequence>
<name>A0A0D2IXN4_9CHLO</name>
<evidence type="ECO:0000259" key="1">
    <source>
        <dbReference type="PROSITE" id="PS50011"/>
    </source>
</evidence>
<dbReference type="KEGG" id="mng:MNEG_15306"/>
<dbReference type="SUPFAM" id="SSF56112">
    <property type="entry name" value="Protein kinase-like (PK-like)"/>
    <property type="match status" value="1"/>
</dbReference>
<feature type="domain" description="Protein kinase" evidence="1">
    <location>
        <begin position="1"/>
        <end position="136"/>
    </location>
</feature>
<dbReference type="PROSITE" id="PS50011">
    <property type="entry name" value="PROTEIN_KINASE_DOM"/>
    <property type="match status" value="1"/>
</dbReference>
<gene>
    <name evidence="2" type="ORF">MNEG_15306</name>
</gene>
<dbReference type="InterPro" id="IPR051681">
    <property type="entry name" value="Ser/Thr_Kinases-Pseudokinases"/>
</dbReference>
<dbReference type="PANTHER" id="PTHR44329:SF214">
    <property type="entry name" value="PROTEIN KINASE DOMAIN-CONTAINING PROTEIN"/>
    <property type="match status" value="1"/>
</dbReference>
<dbReference type="AlphaFoldDB" id="A0A0D2IXN4"/>
<dbReference type="Proteomes" id="UP000054498">
    <property type="component" value="Unassembled WGS sequence"/>
</dbReference>
<dbReference type="GeneID" id="25732954"/>
<dbReference type="PROSITE" id="PS00108">
    <property type="entry name" value="PROTEIN_KINASE_ST"/>
    <property type="match status" value="1"/>
</dbReference>
<dbReference type="EMBL" id="KK105428">
    <property type="protein sequence ID" value="KIY92657.1"/>
    <property type="molecule type" value="Genomic_DNA"/>
</dbReference>